<dbReference type="PROSITE" id="PS50931">
    <property type="entry name" value="HTH_LYSR"/>
    <property type="match status" value="1"/>
</dbReference>
<dbReference type="Gene3D" id="3.40.190.10">
    <property type="entry name" value="Periplasmic binding protein-like II"/>
    <property type="match status" value="2"/>
</dbReference>
<dbReference type="InterPro" id="IPR036388">
    <property type="entry name" value="WH-like_DNA-bd_sf"/>
</dbReference>
<evidence type="ECO:0000313" key="6">
    <source>
        <dbReference type="EMBL" id="MEQ3363058.1"/>
    </source>
</evidence>
<feature type="domain" description="HTH lysR-type" evidence="5">
    <location>
        <begin position="1"/>
        <end position="58"/>
    </location>
</feature>
<name>A0ABV1JD94_9ACTN</name>
<accession>A0ABV1JD94</accession>
<protein>
    <submittedName>
        <fullName evidence="6">LysR family transcriptional regulator</fullName>
    </submittedName>
</protein>
<sequence length="300" mass="33787">MNIENLECFVEVASCGNFTKAAERMFLVQSTASRRVQRLEEELGETLIVRDAPSFRLTREGELVFEKGREILDQIASLEARVHDKGEQARGSVCVGFYGLLEHLDISGYLHGYLERWYPRIELTMFYNKVSCIEEDAKRRKPDVIVSLDCELPVNGYTRRTLLERRVVALVPREHRFARRSSIDLVDLRDEPLVFWTRSAVPGFFDALTDQCKQAGFAPRYTELYDLEDAIVMSVSAGNGISVFFDKTAVMTGDGVVEVPIEDLRVPVDVAYAYRTDAVSAGVAAVSKAFDEFGSKPFSS</sequence>
<dbReference type="EMBL" id="JBBNOP010000006">
    <property type="protein sequence ID" value="MEQ3363058.1"/>
    <property type="molecule type" value="Genomic_DNA"/>
</dbReference>
<dbReference type="PANTHER" id="PTHR30346:SF0">
    <property type="entry name" value="HCA OPERON TRANSCRIPTIONAL ACTIVATOR HCAR"/>
    <property type="match status" value="1"/>
</dbReference>
<keyword evidence="7" id="KW-1185">Reference proteome</keyword>
<dbReference type="Proteomes" id="UP001487305">
    <property type="component" value="Unassembled WGS sequence"/>
</dbReference>
<gene>
    <name evidence="6" type="ORF">AAA083_08730</name>
</gene>
<dbReference type="Pfam" id="PF00126">
    <property type="entry name" value="HTH_1"/>
    <property type="match status" value="1"/>
</dbReference>
<dbReference type="RefSeq" id="WP_349227483.1">
    <property type="nucleotide sequence ID" value="NZ_JBBNOP010000006.1"/>
</dbReference>
<keyword evidence="3" id="KW-0238">DNA-binding</keyword>
<keyword evidence="2" id="KW-0805">Transcription regulation</keyword>
<evidence type="ECO:0000313" key="7">
    <source>
        <dbReference type="Proteomes" id="UP001487305"/>
    </source>
</evidence>
<evidence type="ECO:0000256" key="4">
    <source>
        <dbReference type="ARBA" id="ARBA00023163"/>
    </source>
</evidence>
<dbReference type="SUPFAM" id="SSF46785">
    <property type="entry name" value="Winged helix' DNA-binding domain"/>
    <property type="match status" value="1"/>
</dbReference>
<dbReference type="PANTHER" id="PTHR30346">
    <property type="entry name" value="TRANSCRIPTIONAL DUAL REGULATOR HCAR-RELATED"/>
    <property type="match status" value="1"/>
</dbReference>
<dbReference type="Pfam" id="PF03466">
    <property type="entry name" value="LysR_substrate"/>
    <property type="match status" value="1"/>
</dbReference>
<dbReference type="PRINTS" id="PR00039">
    <property type="entry name" value="HTHLYSR"/>
</dbReference>
<organism evidence="6 7">
    <name type="scientific">Raoultibacter massiliensis</name>
    <dbReference type="NCBI Taxonomy" id="1852371"/>
    <lineage>
        <taxon>Bacteria</taxon>
        <taxon>Bacillati</taxon>
        <taxon>Actinomycetota</taxon>
        <taxon>Coriobacteriia</taxon>
        <taxon>Eggerthellales</taxon>
        <taxon>Eggerthellaceae</taxon>
        <taxon>Raoultibacter</taxon>
    </lineage>
</organism>
<dbReference type="InterPro" id="IPR005119">
    <property type="entry name" value="LysR_subst-bd"/>
</dbReference>
<evidence type="ECO:0000256" key="3">
    <source>
        <dbReference type="ARBA" id="ARBA00023125"/>
    </source>
</evidence>
<proteinExistence type="inferred from homology"/>
<keyword evidence="4" id="KW-0804">Transcription</keyword>
<evidence type="ECO:0000259" key="5">
    <source>
        <dbReference type="PROSITE" id="PS50931"/>
    </source>
</evidence>
<comment type="similarity">
    <text evidence="1">Belongs to the LysR transcriptional regulatory family.</text>
</comment>
<reference evidence="6 7" key="1">
    <citation type="submission" date="2024-04" db="EMBL/GenBank/DDBJ databases">
        <title>Human intestinal bacterial collection.</title>
        <authorList>
            <person name="Pauvert C."/>
            <person name="Hitch T.C.A."/>
            <person name="Clavel T."/>
        </authorList>
    </citation>
    <scope>NUCLEOTIDE SEQUENCE [LARGE SCALE GENOMIC DNA]</scope>
    <source>
        <strain evidence="6 7">CLA-KB-H42</strain>
    </source>
</reference>
<comment type="caution">
    <text evidence="6">The sequence shown here is derived from an EMBL/GenBank/DDBJ whole genome shotgun (WGS) entry which is preliminary data.</text>
</comment>
<dbReference type="CDD" id="cd08414">
    <property type="entry name" value="PBP2_LTTR_aromatics_like"/>
    <property type="match status" value="1"/>
</dbReference>
<dbReference type="SUPFAM" id="SSF53850">
    <property type="entry name" value="Periplasmic binding protein-like II"/>
    <property type="match status" value="1"/>
</dbReference>
<dbReference type="Gene3D" id="1.10.10.10">
    <property type="entry name" value="Winged helix-like DNA-binding domain superfamily/Winged helix DNA-binding domain"/>
    <property type="match status" value="1"/>
</dbReference>
<dbReference type="InterPro" id="IPR000847">
    <property type="entry name" value="LysR_HTH_N"/>
</dbReference>
<evidence type="ECO:0000256" key="1">
    <source>
        <dbReference type="ARBA" id="ARBA00009437"/>
    </source>
</evidence>
<dbReference type="InterPro" id="IPR036390">
    <property type="entry name" value="WH_DNA-bd_sf"/>
</dbReference>
<evidence type="ECO:0000256" key="2">
    <source>
        <dbReference type="ARBA" id="ARBA00023015"/>
    </source>
</evidence>